<feature type="transmembrane region" description="Helical" evidence="1">
    <location>
        <begin position="6"/>
        <end position="25"/>
    </location>
</feature>
<feature type="transmembrane region" description="Helical" evidence="1">
    <location>
        <begin position="32"/>
        <end position="51"/>
    </location>
</feature>
<evidence type="ECO:0000256" key="1">
    <source>
        <dbReference type="SAM" id="Phobius"/>
    </source>
</evidence>
<keyword evidence="1" id="KW-1133">Transmembrane helix</keyword>
<sequence length="222" mass="25505">MHYVPFIVGAAIECFGVFLVMFSLFRFRLNRRAFITVSIVAFMMSQVSYFTRLNPETVNLSTYIQFFLYVIILWILFRVPIFYSIIMNFAGLSLLIVVQGVTILALGQYNSISVETIKDDEAISVSAQLLTFILMFVVARIIKRFNWGFDFVPTSRRHDLEFKGTNATLIAVIISAIVAFMVLAYVFRNEFKDYVVYASLVFILTLPPFLYIALRKDNEDAA</sequence>
<keyword evidence="1" id="KW-0812">Transmembrane</keyword>
<keyword evidence="3" id="KW-1185">Reference proteome</keyword>
<comment type="caution">
    <text evidence="2">The sequence shown here is derived from an EMBL/GenBank/DDBJ whole genome shotgun (WGS) entry which is preliminary data.</text>
</comment>
<feature type="transmembrane region" description="Helical" evidence="1">
    <location>
        <begin position="194"/>
        <end position="214"/>
    </location>
</feature>
<dbReference type="EMBL" id="JAGRPV010000001">
    <property type="protein sequence ID" value="MDI4645478.1"/>
    <property type="molecule type" value="Genomic_DNA"/>
</dbReference>
<protein>
    <submittedName>
        <fullName evidence="2">Uncharacterized protein</fullName>
    </submittedName>
</protein>
<feature type="transmembrane region" description="Helical" evidence="1">
    <location>
        <begin position="89"/>
        <end position="110"/>
    </location>
</feature>
<feature type="transmembrane region" description="Helical" evidence="1">
    <location>
        <begin position="122"/>
        <end position="143"/>
    </location>
</feature>
<feature type="transmembrane region" description="Helical" evidence="1">
    <location>
        <begin position="57"/>
        <end position="77"/>
    </location>
</feature>
<name>A0ABT6TF57_9BACL</name>
<evidence type="ECO:0000313" key="2">
    <source>
        <dbReference type="EMBL" id="MDI4645478.1"/>
    </source>
</evidence>
<dbReference type="RefSeq" id="WP_282908398.1">
    <property type="nucleotide sequence ID" value="NZ_JAGRPV010000001.1"/>
</dbReference>
<dbReference type="Proteomes" id="UP001161691">
    <property type="component" value="Unassembled WGS sequence"/>
</dbReference>
<feature type="transmembrane region" description="Helical" evidence="1">
    <location>
        <begin position="164"/>
        <end position="188"/>
    </location>
</feature>
<evidence type="ECO:0000313" key="3">
    <source>
        <dbReference type="Proteomes" id="UP001161691"/>
    </source>
</evidence>
<keyword evidence="1" id="KW-0472">Membrane</keyword>
<accession>A0ABT6TF57</accession>
<reference evidence="2" key="1">
    <citation type="submission" date="2023-04" db="EMBL/GenBank/DDBJ databases">
        <title>Comparative genomic analysis of Cohnella hashimotonis sp. nov., isolated from the International Space Station.</title>
        <authorList>
            <person name="Venkateswaran K."/>
            <person name="Simpson A."/>
        </authorList>
    </citation>
    <scope>NUCLEOTIDE SEQUENCE</scope>
    <source>
        <strain evidence="2">F6_2S_P_1</strain>
    </source>
</reference>
<gene>
    <name evidence="2" type="ORF">KB449_10915</name>
</gene>
<proteinExistence type="predicted"/>
<organism evidence="2 3">
    <name type="scientific">Cohnella hashimotonis</name>
    <dbReference type="NCBI Taxonomy" id="2826895"/>
    <lineage>
        <taxon>Bacteria</taxon>
        <taxon>Bacillati</taxon>
        <taxon>Bacillota</taxon>
        <taxon>Bacilli</taxon>
        <taxon>Bacillales</taxon>
        <taxon>Paenibacillaceae</taxon>
        <taxon>Cohnella</taxon>
    </lineage>
</organism>